<dbReference type="InterPro" id="IPR036770">
    <property type="entry name" value="Ankyrin_rpt-contain_sf"/>
</dbReference>
<dbReference type="GO" id="GO:0016020">
    <property type="term" value="C:membrane"/>
    <property type="evidence" value="ECO:0007669"/>
    <property type="project" value="UniProtKB-SubCell"/>
</dbReference>
<feature type="compositionally biased region" description="Low complexity" evidence="6">
    <location>
        <begin position="766"/>
        <end position="777"/>
    </location>
</feature>
<dbReference type="InterPro" id="IPR011547">
    <property type="entry name" value="SLC26A/SulP_dom"/>
</dbReference>
<sequence>MGCSASQPRGSVTRRLEGLSASAARELLLRELRQGLAADEPDSSGELPLAAVLRLDQPCPALEVLLKAGASTSDSHIADALFARLRLQRPENRKTVQLLLESGLDANSADSSPGCSRDTLLVASVRAGEDGLVEDLLAAGADVNGADQHGNTALHVAAAKASEAVAERLLLRGASATVKNADGHSAVLSARLGAIAPSLRLSAAGGSFTDRVATLEPGLVLNQTSPVHDCTTMMSSSFFLLCLATANAAETWHLVDIAQVVCPKPVSSNPNAPPFPEYNLGINYTSSLQVDAPHIVSFIRASQQAVSITFSIEDSNGQEVVPETTVQLQELSDTVPSSCKCTMPTLPAEVQETYGQNYGAQCGAWDNPNCGELWGNMSLGAWCCRPWCYATSDCPDAYSSQALPGQFFSYAACNTFAPVSPCTWTAVAEQNDPCKCKDASSLFSADMRSKFADNYGSTCGTWDMQNCATNYRPDQVDTWCCASWCYVDKECSSAIQSLNAGMEGILFWSDNVCDDDPALVVQCPYKPQPVVPEGDTSCNCLGITMDSTNLARAGLNSTYANYGQQCDPHDANICEITYPRASHDMWCCMSWCWVDESCPTSRASTVWPGHFWSTETCTMNADVVSGCKYSRACECRGQLPGGALPDTFASNYGSSCNDWDSSSCKATWYHNPDGGWNTSADHEWCCDAWCYVDEACPIAKQSWLGIGYYFSYETCDDPAATYNESADTCDATNRRLQAQDTGPGVDTESAALGRQLSARRRGGSSWGSSSSSRGGWSPRRRSPPAPPTSPRRRAPSAPSAWSPRRRAPVSPRRRDVRRRAPPPPVPAPVNTRRRTTSINGQTYSASPRRRFGTTGVPSPPAVPYGYANRPQLMNNYGGTMPYQTPYGYSGYNAVPAQSRPNVAMYAVGGAVVGAGAMYAFNSMYGDAYGYEVFRRRRINDFRNPDYCIVTAPGSRNGAFMECQNCYRLYGYSMCPSARSCNTAAGCSYTTPQSFNRDDLAATGFIPKDFRPPLKVLFKNISGAGIDTDPITGICPPTTRAEADLVENFNKTMSFKPDLFLVLTQQQTLRSPAASGWASKEVLSAKVAGKLDARVLDVGEEVWRCPISKECWTGSASPPTAPRNHQVAAMLAQAAGDAYSLADAVEGAWLAGQVVCQMSMSLTSDLLRSEKSDLSRQKSTRERSWRQALEENIPILYWLPRYPLENLQPDFAGSITLGCILIGQSLAHANLCMVNLINGPYSCMLPPIVYAFFGTCVHASVGTGGLVSLLTGEVLAPLGDLEERTKAAAMLTAMVGVFFLVQAPRRKRSQKSQTSVTGESFESSVARVRLQPWRSVQFAWTFAAVPCQA</sequence>
<feature type="domain" description="SLC26A/SulP transporter" evidence="7">
    <location>
        <begin position="1206"/>
        <end position="1300"/>
    </location>
</feature>
<keyword evidence="4" id="KW-0472">Membrane</keyword>
<evidence type="ECO:0000256" key="1">
    <source>
        <dbReference type="ARBA" id="ARBA00004141"/>
    </source>
</evidence>
<dbReference type="GO" id="GO:0055085">
    <property type="term" value="P:transmembrane transport"/>
    <property type="evidence" value="ECO:0007669"/>
    <property type="project" value="InterPro"/>
</dbReference>
<reference evidence="8" key="1">
    <citation type="submission" date="2021-02" db="EMBL/GenBank/DDBJ databases">
        <authorList>
            <person name="Dougan E. K."/>
            <person name="Rhodes N."/>
            <person name="Thang M."/>
            <person name="Chan C."/>
        </authorList>
    </citation>
    <scope>NUCLEOTIDE SEQUENCE</scope>
</reference>
<evidence type="ECO:0000313" key="8">
    <source>
        <dbReference type="EMBL" id="CAE7943330.1"/>
    </source>
</evidence>
<feature type="repeat" description="ANK" evidence="5">
    <location>
        <begin position="116"/>
        <end position="148"/>
    </location>
</feature>
<keyword evidence="9" id="KW-1185">Reference proteome</keyword>
<evidence type="ECO:0000259" key="7">
    <source>
        <dbReference type="Pfam" id="PF00916"/>
    </source>
</evidence>
<dbReference type="Proteomes" id="UP000601435">
    <property type="component" value="Unassembled WGS sequence"/>
</dbReference>
<evidence type="ECO:0000256" key="6">
    <source>
        <dbReference type="SAM" id="MobiDB-lite"/>
    </source>
</evidence>
<dbReference type="InterPro" id="IPR002110">
    <property type="entry name" value="Ankyrin_rpt"/>
</dbReference>
<dbReference type="PROSITE" id="PS50297">
    <property type="entry name" value="ANK_REP_REGION"/>
    <property type="match status" value="1"/>
</dbReference>
<evidence type="ECO:0000256" key="5">
    <source>
        <dbReference type="PROSITE-ProRule" id="PRU00023"/>
    </source>
</evidence>
<comment type="caution">
    <text evidence="8">The sequence shown here is derived from an EMBL/GenBank/DDBJ whole genome shotgun (WGS) entry which is preliminary data.</text>
</comment>
<evidence type="ECO:0000256" key="3">
    <source>
        <dbReference type="ARBA" id="ARBA00022989"/>
    </source>
</evidence>
<accession>A0A813CLP1</accession>
<gene>
    <name evidence="8" type="primary">SULTR3</name>
    <name evidence="8" type="ORF">SNEC2469_LOCUS35018</name>
</gene>
<feature type="repeat" description="ANK" evidence="5">
    <location>
        <begin position="149"/>
        <end position="181"/>
    </location>
</feature>
<keyword evidence="5" id="KW-0040">ANK repeat</keyword>
<dbReference type="PROSITE" id="PS50088">
    <property type="entry name" value="ANK_REPEAT"/>
    <property type="match status" value="2"/>
</dbReference>
<evidence type="ECO:0000313" key="9">
    <source>
        <dbReference type="Proteomes" id="UP000601435"/>
    </source>
</evidence>
<organism evidence="8 9">
    <name type="scientific">Symbiodinium necroappetens</name>
    <dbReference type="NCBI Taxonomy" id="1628268"/>
    <lineage>
        <taxon>Eukaryota</taxon>
        <taxon>Sar</taxon>
        <taxon>Alveolata</taxon>
        <taxon>Dinophyceae</taxon>
        <taxon>Suessiales</taxon>
        <taxon>Symbiodiniaceae</taxon>
        <taxon>Symbiodinium</taxon>
    </lineage>
</organism>
<evidence type="ECO:0000256" key="2">
    <source>
        <dbReference type="ARBA" id="ARBA00022692"/>
    </source>
</evidence>
<keyword evidence="2" id="KW-0812">Transmembrane</keyword>
<dbReference type="SMART" id="SM00248">
    <property type="entry name" value="ANK"/>
    <property type="match status" value="2"/>
</dbReference>
<dbReference type="OrthoDB" id="430243at2759"/>
<dbReference type="EMBL" id="CAJNJA010099252">
    <property type="protein sequence ID" value="CAE7943330.1"/>
    <property type="molecule type" value="Genomic_DNA"/>
</dbReference>
<comment type="subcellular location">
    <subcellularLocation>
        <location evidence="1">Membrane</location>
        <topology evidence="1">Multi-pass membrane protein</topology>
    </subcellularLocation>
</comment>
<dbReference type="Pfam" id="PF12796">
    <property type="entry name" value="Ank_2"/>
    <property type="match status" value="1"/>
</dbReference>
<keyword evidence="3" id="KW-1133">Transmembrane helix</keyword>
<dbReference type="InterPro" id="IPR001902">
    <property type="entry name" value="SLC26A/SulP_fam"/>
</dbReference>
<dbReference type="Gene3D" id="1.25.40.20">
    <property type="entry name" value="Ankyrin repeat-containing domain"/>
    <property type="match status" value="1"/>
</dbReference>
<protein>
    <submittedName>
        <fullName evidence="8">SULTR3 protein</fullName>
    </submittedName>
</protein>
<dbReference type="Pfam" id="PF00916">
    <property type="entry name" value="Sulfate_transp"/>
    <property type="match status" value="1"/>
</dbReference>
<feature type="region of interest" description="Disordered" evidence="6">
    <location>
        <begin position="735"/>
        <end position="857"/>
    </location>
</feature>
<evidence type="ECO:0000256" key="4">
    <source>
        <dbReference type="ARBA" id="ARBA00023136"/>
    </source>
</evidence>
<proteinExistence type="predicted"/>
<name>A0A813CLP1_9DINO</name>
<dbReference type="SUPFAM" id="SSF48403">
    <property type="entry name" value="Ankyrin repeat"/>
    <property type="match status" value="1"/>
</dbReference>
<dbReference type="PANTHER" id="PTHR11814">
    <property type="entry name" value="SULFATE TRANSPORTER"/>
    <property type="match status" value="1"/>
</dbReference>